<evidence type="ECO:0000313" key="3">
    <source>
        <dbReference type="Proteomes" id="UP000015100"/>
    </source>
</evidence>
<feature type="compositionally biased region" description="Basic and acidic residues" evidence="1">
    <location>
        <begin position="55"/>
        <end position="71"/>
    </location>
</feature>
<dbReference type="HOGENOM" id="CLU_637840_0_0_1"/>
<feature type="region of interest" description="Disordered" evidence="1">
    <location>
        <begin position="55"/>
        <end position="80"/>
    </location>
</feature>
<dbReference type="OMA" id="ETQMEAN"/>
<reference evidence="2 3" key="1">
    <citation type="journal article" date="2013" name="PLoS Genet.">
        <title>Genomic mechanisms accounting for the adaptation to parasitism in nematode-trapping fungi.</title>
        <authorList>
            <person name="Meerupati T."/>
            <person name="Andersson K.M."/>
            <person name="Friman E."/>
            <person name="Kumar D."/>
            <person name="Tunlid A."/>
            <person name="Ahren D."/>
        </authorList>
    </citation>
    <scope>NUCLEOTIDE SEQUENCE [LARGE SCALE GENOMIC DNA]</scope>
    <source>
        <strain evidence="2 3">CBS 200.50</strain>
    </source>
</reference>
<evidence type="ECO:0000256" key="1">
    <source>
        <dbReference type="SAM" id="MobiDB-lite"/>
    </source>
</evidence>
<organism evidence="2 3">
    <name type="scientific">Dactylellina haptotyla (strain CBS 200.50)</name>
    <name type="common">Nematode-trapping fungus</name>
    <name type="synonym">Monacrosporium haptotylum</name>
    <dbReference type="NCBI Taxonomy" id="1284197"/>
    <lineage>
        <taxon>Eukaryota</taxon>
        <taxon>Fungi</taxon>
        <taxon>Dikarya</taxon>
        <taxon>Ascomycota</taxon>
        <taxon>Pezizomycotina</taxon>
        <taxon>Orbiliomycetes</taxon>
        <taxon>Orbiliales</taxon>
        <taxon>Orbiliaceae</taxon>
        <taxon>Dactylellina</taxon>
    </lineage>
</organism>
<sequence>MLSSVIDGMSTVFTELIDASLHSELLRNDPNFLKVLHSSMSRFVTLAETAEISKLEDSTNASEHQEPKLEVDSPSSKDSPIKVSTKLGLLAYTNPTKNPQGGSAIVEQAVMKTAPFPRNPYGNGWLNYVPAKLANTTSISARHFNHEKHRISVKLLQITLSTAYYALYGQNESGDPSPLGKAMFRHALMYQKKEELLFDLRWFLGPGYPEIFRLGSINLGDPRDEESPLDTISRELLKPVSMRHSAFDEKGPSFLDAMGVEEYLRRRGAKLLDSHTIEIPPAGFKKVFIEAAHPTSRLDDNNFQDILIQHVRTNGENSNQAMPPPNLINFFDHGVFPREKEEPESKFIPVDICLNLEDSLMTTSAQLSQQPHVVNLSKLLQNLTLVSRCFSGGPAYQGNAIEQAILASAA</sequence>
<dbReference type="AlphaFoldDB" id="S8B8Q4"/>
<dbReference type="OrthoDB" id="3555317at2759"/>
<keyword evidence="3" id="KW-1185">Reference proteome</keyword>
<gene>
    <name evidence="2" type="ORF">H072_11208</name>
</gene>
<reference evidence="3" key="2">
    <citation type="submission" date="2013-04" db="EMBL/GenBank/DDBJ databases">
        <title>Genomic mechanisms accounting for the adaptation to parasitism in nematode-trapping fungi.</title>
        <authorList>
            <person name="Ahren D.G."/>
        </authorList>
    </citation>
    <scope>NUCLEOTIDE SEQUENCE [LARGE SCALE GENOMIC DNA]</scope>
    <source>
        <strain evidence="3">CBS 200.50</strain>
    </source>
</reference>
<comment type="caution">
    <text evidence="2">The sequence shown here is derived from an EMBL/GenBank/DDBJ whole genome shotgun (WGS) entry which is preliminary data.</text>
</comment>
<evidence type="ECO:0000313" key="2">
    <source>
        <dbReference type="EMBL" id="EPS35413.1"/>
    </source>
</evidence>
<protein>
    <submittedName>
        <fullName evidence="2">Uncharacterized protein</fullName>
    </submittedName>
</protein>
<dbReference type="EMBL" id="AQGS01001161">
    <property type="protein sequence ID" value="EPS35413.1"/>
    <property type="molecule type" value="Genomic_DNA"/>
</dbReference>
<accession>S8B8Q4</accession>
<proteinExistence type="predicted"/>
<dbReference type="Proteomes" id="UP000015100">
    <property type="component" value="Unassembled WGS sequence"/>
</dbReference>
<name>S8B8Q4_DACHA</name>